<feature type="transmembrane region" description="Helical" evidence="1">
    <location>
        <begin position="6"/>
        <end position="25"/>
    </location>
</feature>
<gene>
    <name evidence="2" type="ORF">GCM10010911_50800</name>
</gene>
<evidence type="ECO:0000313" key="3">
    <source>
        <dbReference type="Proteomes" id="UP000612456"/>
    </source>
</evidence>
<reference evidence="2" key="2">
    <citation type="submission" date="2020-09" db="EMBL/GenBank/DDBJ databases">
        <authorList>
            <person name="Sun Q."/>
            <person name="Zhou Y."/>
        </authorList>
    </citation>
    <scope>NUCLEOTIDE SEQUENCE</scope>
    <source>
        <strain evidence="2">CGMCC 1.15178</strain>
    </source>
</reference>
<dbReference type="EMBL" id="BMHP01000004">
    <property type="protein sequence ID" value="GGD86224.1"/>
    <property type="molecule type" value="Genomic_DNA"/>
</dbReference>
<dbReference type="NCBIfam" id="NF041644">
    <property type="entry name" value="CBO0543_fam"/>
    <property type="match status" value="1"/>
</dbReference>
<dbReference type="InterPro" id="IPR048147">
    <property type="entry name" value="CBO0543-like"/>
</dbReference>
<feature type="transmembrane region" description="Helical" evidence="1">
    <location>
        <begin position="98"/>
        <end position="117"/>
    </location>
</feature>
<sequence>MGMAVERMILAAIWIICIPVLLLFPRERYREVALLFLFNQAITWLSSLVLVELGLMRNPVREFPLALGSNFSLYFMLYPAVSVFFVLFYPRRGKWRKLLYMLLYIGSLTLVISLVARHTLLIRYEHFHWIWRSLVYLGGFYGTRKYYEWFYQLRAKGDNVNGDQS</sequence>
<comment type="caution">
    <text evidence="2">The sequence shown here is derived from an EMBL/GenBank/DDBJ whole genome shotgun (WGS) entry which is preliminary data.</text>
</comment>
<dbReference type="Proteomes" id="UP000612456">
    <property type="component" value="Unassembled WGS sequence"/>
</dbReference>
<keyword evidence="1" id="KW-0812">Transmembrane</keyword>
<dbReference type="RefSeq" id="WP_229750534.1">
    <property type="nucleotide sequence ID" value="NZ_BMHP01000004.1"/>
</dbReference>
<protein>
    <submittedName>
        <fullName evidence="2">Uncharacterized protein</fullName>
    </submittedName>
</protein>
<organism evidence="2 3">
    <name type="scientific">Paenibacillus nasutitermitis</name>
    <dbReference type="NCBI Taxonomy" id="1652958"/>
    <lineage>
        <taxon>Bacteria</taxon>
        <taxon>Bacillati</taxon>
        <taxon>Bacillota</taxon>
        <taxon>Bacilli</taxon>
        <taxon>Bacillales</taxon>
        <taxon>Paenibacillaceae</taxon>
        <taxon>Paenibacillus</taxon>
    </lineage>
</organism>
<evidence type="ECO:0000256" key="1">
    <source>
        <dbReference type="SAM" id="Phobius"/>
    </source>
</evidence>
<name>A0A917DZR3_9BACL</name>
<evidence type="ECO:0000313" key="2">
    <source>
        <dbReference type="EMBL" id="GGD86224.1"/>
    </source>
</evidence>
<accession>A0A917DZR3</accession>
<keyword evidence="3" id="KW-1185">Reference proteome</keyword>
<dbReference type="AlphaFoldDB" id="A0A917DZR3"/>
<reference evidence="2" key="1">
    <citation type="journal article" date="2014" name="Int. J. Syst. Evol. Microbiol.">
        <title>Complete genome sequence of Corynebacterium casei LMG S-19264T (=DSM 44701T), isolated from a smear-ripened cheese.</title>
        <authorList>
            <consortium name="US DOE Joint Genome Institute (JGI-PGF)"/>
            <person name="Walter F."/>
            <person name="Albersmeier A."/>
            <person name="Kalinowski J."/>
            <person name="Ruckert C."/>
        </authorList>
    </citation>
    <scope>NUCLEOTIDE SEQUENCE</scope>
    <source>
        <strain evidence="2">CGMCC 1.15178</strain>
    </source>
</reference>
<feature type="transmembrane region" description="Helical" evidence="1">
    <location>
        <begin position="71"/>
        <end position="89"/>
    </location>
</feature>
<proteinExistence type="predicted"/>
<feature type="transmembrane region" description="Helical" evidence="1">
    <location>
        <begin position="32"/>
        <end position="51"/>
    </location>
</feature>
<keyword evidence="1" id="KW-1133">Transmembrane helix</keyword>
<keyword evidence="1" id="KW-0472">Membrane</keyword>